<accession>A0ABV9PQF9</accession>
<evidence type="ECO:0000313" key="2">
    <source>
        <dbReference type="EMBL" id="MFC4755150.1"/>
    </source>
</evidence>
<evidence type="ECO:0000313" key="3">
    <source>
        <dbReference type="Proteomes" id="UP001595836"/>
    </source>
</evidence>
<dbReference type="RefSeq" id="WP_344990651.1">
    <property type="nucleotide sequence ID" value="NZ_BAABCD010000015.1"/>
</dbReference>
<organism evidence="2 3">
    <name type="scientific">Dietzia aurantiaca</name>
    <dbReference type="NCBI Taxonomy" id="983873"/>
    <lineage>
        <taxon>Bacteria</taxon>
        <taxon>Bacillati</taxon>
        <taxon>Actinomycetota</taxon>
        <taxon>Actinomycetes</taxon>
        <taxon>Mycobacteriales</taxon>
        <taxon>Dietziaceae</taxon>
        <taxon>Dietzia</taxon>
    </lineage>
</organism>
<keyword evidence="3" id="KW-1185">Reference proteome</keyword>
<dbReference type="Proteomes" id="UP001595836">
    <property type="component" value="Unassembled WGS sequence"/>
</dbReference>
<proteinExistence type="predicted"/>
<dbReference type="EMBL" id="JBHSHP010000022">
    <property type="protein sequence ID" value="MFC4755150.1"/>
    <property type="molecule type" value="Genomic_DNA"/>
</dbReference>
<dbReference type="SUPFAM" id="SSF51726">
    <property type="entry name" value="UROD/MetE-like"/>
    <property type="match status" value="1"/>
</dbReference>
<name>A0ABV9PQF9_9ACTN</name>
<sequence>MNPVAPAAPAHTGPGPMPGSDPREAARIVMGECPGLPFLPELPGRGPGADLAGRSLAMLADLPVDVSPRGWRLARSRGRLARVAADLVDRDGDALEEAAELARDPESEPRAADRRLQVRVVGPWTLAAGLELPGGLPVLTDRGARRDLAASLAEGSAAWAARLAGRMRAGVRIVLDEPMLWRVAAGTVPAPSHFDPIPPVPVEQLALALCRFADALRAAGADEVLLRVPTTSVPEAPALFTAFAETPRGETPLDGLCLDAAPLYAARSHDALDAAGTVLGDGRILQLEGAAGAGRPIADRAAAEQAANALLGLLDRLAAPRYESLARLVLTPTEGQVTRDSSATTRALAGVRQMAEIAPHIAE</sequence>
<evidence type="ECO:0000256" key="1">
    <source>
        <dbReference type="SAM" id="MobiDB-lite"/>
    </source>
</evidence>
<feature type="region of interest" description="Disordered" evidence="1">
    <location>
        <begin position="1"/>
        <end position="23"/>
    </location>
</feature>
<protein>
    <submittedName>
        <fullName evidence="2">Cobalamin-independent methionine synthase</fullName>
    </submittedName>
</protein>
<dbReference type="InterPro" id="IPR038071">
    <property type="entry name" value="UROD/MetE-like_sf"/>
</dbReference>
<comment type="caution">
    <text evidence="2">The sequence shown here is derived from an EMBL/GenBank/DDBJ whole genome shotgun (WGS) entry which is preliminary data.</text>
</comment>
<feature type="compositionally biased region" description="Low complexity" evidence="1">
    <location>
        <begin position="1"/>
        <end position="14"/>
    </location>
</feature>
<gene>
    <name evidence="2" type="ORF">ACFO7U_10190</name>
</gene>
<reference evidence="3" key="1">
    <citation type="journal article" date="2019" name="Int. J. Syst. Evol. Microbiol.">
        <title>The Global Catalogue of Microorganisms (GCM) 10K type strain sequencing project: providing services to taxonomists for standard genome sequencing and annotation.</title>
        <authorList>
            <consortium name="The Broad Institute Genomics Platform"/>
            <consortium name="The Broad Institute Genome Sequencing Center for Infectious Disease"/>
            <person name="Wu L."/>
            <person name="Ma J."/>
        </authorList>
    </citation>
    <scope>NUCLEOTIDE SEQUENCE [LARGE SCALE GENOMIC DNA]</scope>
    <source>
        <strain evidence="3">JCM 11882</strain>
    </source>
</reference>